<feature type="compositionally biased region" description="Low complexity" evidence="1">
    <location>
        <begin position="78"/>
        <end position="94"/>
    </location>
</feature>
<evidence type="ECO:0000313" key="3">
    <source>
        <dbReference type="EMBL" id="KAJ7081573.1"/>
    </source>
</evidence>
<evidence type="ECO:0000256" key="2">
    <source>
        <dbReference type="SAM" id="Phobius"/>
    </source>
</evidence>
<dbReference type="Proteomes" id="UP001222325">
    <property type="component" value="Unassembled WGS sequence"/>
</dbReference>
<protein>
    <submittedName>
        <fullName evidence="3">Uncharacterized protein</fullName>
    </submittedName>
</protein>
<keyword evidence="2" id="KW-0812">Transmembrane</keyword>
<feature type="region of interest" description="Disordered" evidence="1">
    <location>
        <begin position="1"/>
        <end position="142"/>
    </location>
</feature>
<keyword evidence="2" id="KW-1133">Transmembrane helix</keyword>
<keyword evidence="2" id="KW-0472">Membrane</keyword>
<reference evidence="3" key="1">
    <citation type="submission" date="2023-03" db="EMBL/GenBank/DDBJ databases">
        <title>Massive genome expansion in bonnet fungi (Mycena s.s.) driven by repeated elements and novel gene families across ecological guilds.</title>
        <authorList>
            <consortium name="Lawrence Berkeley National Laboratory"/>
            <person name="Harder C.B."/>
            <person name="Miyauchi S."/>
            <person name="Viragh M."/>
            <person name="Kuo A."/>
            <person name="Thoen E."/>
            <person name="Andreopoulos B."/>
            <person name="Lu D."/>
            <person name="Skrede I."/>
            <person name="Drula E."/>
            <person name="Henrissat B."/>
            <person name="Morin E."/>
            <person name="Kohler A."/>
            <person name="Barry K."/>
            <person name="LaButti K."/>
            <person name="Morin E."/>
            <person name="Salamov A."/>
            <person name="Lipzen A."/>
            <person name="Mereny Z."/>
            <person name="Hegedus B."/>
            <person name="Baldrian P."/>
            <person name="Stursova M."/>
            <person name="Weitz H."/>
            <person name="Taylor A."/>
            <person name="Grigoriev I.V."/>
            <person name="Nagy L.G."/>
            <person name="Martin F."/>
            <person name="Kauserud H."/>
        </authorList>
    </citation>
    <scope>NUCLEOTIDE SEQUENCE</scope>
    <source>
        <strain evidence="3">CBHHK173m</strain>
    </source>
</reference>
<proteinExistence type="predicted"/>
<organism evidence="3 4">
    <name type="scientific">Mycena belliarum</name>
    <dbReference type="NCBI Taxonomy" id="1033014"/>
    <lineage>
        <taxon>Eukaryota</taxon>
        <taxon>Fungi</taxon>
        <taxon>Dikarya</taxon>
        <taxon>Basidiomycota</taxon>
        <taxon>Agaricomycotina</taxon>
        <taxon>Agaricomycetes</taxon>
        <taxon>Agaricomycetidae</taxon>
        <taxon>Agaricales</taxon>
        <taxon>Marasmiineae</taxon>
        <taxon>Mycenaceae</taxon>
        <taxon>Mycena</taxon>
    </lineage>
</organism>
<dbReference type="AlphaFoldDB" id="A0AAD6TY34"/>
<feature type="compositionally biased region" description="Basic and acidic residues" evidence="1">
    <location>
        <begin position="56"/>
        <end position="70"/>
    </location>
</feature>
<feature type="transmembrane region" description="Helical" evidence="2">
    <location>
        <begin position="255"/>
        <end position="275"/>
    </location>
</feature>
<keyword evidence="4" id="KW-1185">Reference proteome</keyword>
<evidence type="ECO:0000313" key="4">
    <source>
        <dbReference type="Proteomes" id="UP001222325"/>
    </source>
</evidence>
<accession>A0AAD6TY34</accession>
<evidence type="ECO:0000256" key="1">
    <source>
        <dbReference type="SAM" id="MobiDB-lite"/>
    </source>
</evidence>
<comment type="caution">
    <text evidence="3">The sequence shown here is derived from an EMBL/GenBank/DDBJ whole genome shotgun (WGS) entry which is preliminary data.</text>
</comment>
<gene>
    <name evidence="3" type="ORF">B0H15DRAFT_450652</name>
</gene>
<name>A0AAD6TY34_9AGAR</name>
<feature type="compositionally biased region" description="Pro residues" evidence="1">
    <location>
        <begin position="14"/>
        <end position="24"/>
    </location>
</feature>
<feature type="compositionally biased region" description="Low complexity" evidence="1">
    <location>
        <begin position="116"/>
        <end position="132"/>
    </location>
</feature>
<dbReference type="EMBL" id="JARJCN010000049">
    <property type="protein sequence ID" value="KAJ7081573.1"/>
    <property type="molecule type" value="Genomic_DNA"/>
</dbReference>
<feature type="transmembrane region" description="Helical" evidence="2">
    <location>
        <begin position="197"/>
        <end position="219"/>
    </location>
</feature>
<sequence>MNSKQSAPMLSFTPPTPQRSPAPPRTRSASEGPAAVLPPPTPSRSQTDGPRRGQRKINEAESGRRPEGPRVTDPQARNTSSSTAPSSNESSPSSFHRQKRAGPSMGADHPPPPPRSRSATGGSGSGSSKAPPRTYPRRHSRAASYASSLPISALVAPHAPSVALSAGGTAYHMRDPRRPPRVQPTGWGPGDGGGAHAWLFFVGFVLFPLWWVASCCVSVPRTRRLGADVEEKGTVVLDDPQVESDARAWRKRCRIMAGVSLMTYVPFIVLVAVFAPRA</sequence>